<keyword evidence="2" id="KW-1185">Reference proteome</keyword>
<dbReference type="KEGG" id="syn:slr0871"/>
<organism evidence="1 2">
    <name type="scientific">Synechocystis sp. (strain ATCC 27184 / PCC 6803 / Kazusa)</name>
    <dbReference type="NCBI Taxonomy" id="1111708"/>
    <lineage>
        <taxon>Bacteria</taxon>
        <taxon>Bacillati</taxon>
        <taxon>Cyanobacteriota</taxon>
        <taxon>Cyanophyceae</taxon>
        <taxon>Synechococcales</taxon>
        <taxon>Merismopediaceae</taxon>
        <taxon>Synechocystis</taxon>
    </lineage>
</organism>
<evidence type="ECO:0000313" key="2">
    <source>
        <dbReference type="Proteomes" id="UP000001425"/>
    </source>
</evidence>
<reference evidence="1 2" key="2">
    <citation type="journal article" date="1996" name="DNA Res.">
        <title>Sequence analysis of the genome of the unicellular cyanobacterium Synechocystis sp. strain PCC6803. II. Sequence determination of the entire genome and assignment of potential protein-coding regions.</title>
        <authorList>
            <person name="Kaneko T."/>
            <person name="Sato S."/>
            <person name="Kotani H."/>
            <person name="Tanaka A."/>
            <person name="Asamizu E."/>
            <person name="Nakamura Y."/>
            <person name="Miyajima N."/>
            <person name="Hirosawa M."/>
            <person name="Sugiura M."/>
            <person name="Sasamoto S."/>
            <person name="Kimura T."/>
            <person name="Hosouchi T."/>
            <person name="Matsuno A."/>
            <person name="Muraki A."/>
            <person name="Nakazaki N."/>
            <person name="Naruo K."/>
            <person name="Okumura S."/>
            <person name="Shimpo S."/>
            <person name="Takeuchi C."/>
            <person name="Wada T."/>
            <person name="Watanabe A."/>
            <person name="Yamada M."/>
            <person name="Yasuda M."/>
            <person name="Tabata S."/>
        </authorList>
    </citation>
    <scope>NUCLEOTIDE SEQUENCE [LARGE SCALE GENOMIC DNA]</scope>
    <source>
        <strain evidence="2">ATCC 27184 / PCC 6803 / Kazusa</strain>
    </source>
</reference>
<protein>
    <submittedName>
        <fullName evidence="1">Slr0871 protein</fullName>
    </submittedName>
</protein>
<reference evidence="1 2" key="1">
    <citation type="journal article" date="1995" name="DNA Res.">
        <title>Sequence analysis of the genome of the unicellular cyanobacterium Synechocystis sp. strain PCC6803. I. Sequence features in the 1 Mb region from map positions 64% to 92% of the genome.</title>
        <authorList>
            <person name="Kaneko T."/>
            <person name="Tanaka A."/>
            <person name="Sato S."/>
            <person name="Kotani H."/>
            <person name="Sazuka T."/>
            <person name="Miyajima N."/>
            <person name="Sugiura M."/>
            <person name="Tabata S."/>
        </authorList>
    </citation>
    <scope>NUCLEOTIDE SEQUENCE [LARGE SCALE GENOMIC DNA]</scope>
    <source>
        <strain evidence="2">ATCC 27184 / PCC 6803 / Kazusa</strain>
    </source>
</reference>
<accession>P73767</accession>
<dbReference type="STRING" id="1148.gene:10498687"/>
<dbReference type="PaxDb" id="1148-1652901"/>
<proteinExistence type="predicted"/>
<dbReference type="Pfam" id="PF08872">
    <property type="entry name" value="KGK"/>
    <property type="match status" value="1"/>
</dbReference>
<evidence type="ECO:0000313" key="1">
    <source>
        <dbReference type="EMBL" id="BAA17819.1"/>
    </source>
</evidence>
<dbReference type="Proteomes" id="UP000001425">
    <property type="component" value="Chromosome"/>
</dbReference>
<dbReference type="EnsemblBacteria" id="BAA17819">
    <property type="protein sequence ID" value="BAA17819"/>
    <property type="gene ID" value="BAA17819"/>
</dbReference>
<dbReference type="InterPro" id="IPR014971">
    <property type="entry name" value="KGK"/>
</dbReference>
<dbReference type="EMBL" id="BA000022">
    <property type="protein sequence ID" value="BAA17819.1"/>
    <property type="molecule type" value="Genomic_DNA"/>
</dbReference>
<name>P73767_SYNY3</name>
<gene>
    <name evidence="1" type="ordered locus">slr0871</name>
</gene>
<dbReference type="IntAct" id="P73767">
    <property type="interactions" value="5"/>
</dbReference>
<dbReference type="InParanoid" id="P73767"/>
<sequence length="127" mass="14728">MKTDKIGYLNSLSEDTVIDCGNNHSFYKIKTLIGEFVNFFKTVPWCNKDYFYKAFQVSLKDHKSIDIKPEIFTEEGIIAEIIDPKLDKPLKGKFRIIFALEFIPDEVQDSVSDSPLDEIRREIEQSS</sequence>
<dbReference type="AlphaFoldDB" id="P73767"/>
<dbReference type="PIR" id="S74858">
    <property type="entry name" value="S74858"/>
</dbReference>